<dbReference type="Gene3D" id="3.40.50.2300">
    <property type="match status" value="1"/>
</dbReference>
<evidence type="ECO:0008006" key="3">
    <source>
        <dbReference type="Google" id="ProtNLM"/>
    </source>
</evidence>
<dbReference type="Proteomes" id="UP001210231">
    <property type="component" value="Unassembled WGS sequence"/>
</dbReference>
<reference evidence="1 2" key="1">
    <citation type="submission" date="2022-12" db="EMBL/GenBank/DDBJ databases">
        <title>Chitinophagaceae gen. sp. nov., a new member of the family Chitinophagaceae, isolated from soil in a chemical factory.</title>
        <authorList>
            <person name="Ke Z."/>
        </authorList>
    </citation>
    <scope>NUCLEOTIDE SEQUENCE [LARGE SCALE GENOMIC DNA]</scope>
    <source>
        <strain evidence="1 2">LY-5</strain>
    </source>
</reference>
<dbReference type="InterPro" id="IPR011006">
    <property type="entry name" value="CheY-like_superfamily"/>
</dbReference>
<keyword evidence="2" id="KW-1185">Reference proteome</keyword>
<accession>A0ABT4ULL0</accession>
<organism evidence="1 2">
    <name type="scientific">Polluticaenibacter yanchengensis</name>
    <dbReference type="NCBI Taxonomy" id="3014562"/>
    <lineage>
        <taxon>Bacteria</taxon>
        <taxon>Pseudomonadati</taxon>
        <taxon>Bacteroidota</taxon>
        <taxon>Chitinophagia</taxon>
        <taxon>Chitinophagales</taxon>
        <taxon>Chitinophagaceae</taxon>
        <taxon>Polluticaenibacter</taxon>
    </lineage>
</organism>
<comment type="caution">
    <text evidence="1">The sequence shown here is derived from an EMBL/GenBank/DDBJ whole genome shotgun (WGS) entry which is preliminary data.</text>
</comment>
<proteinExistence type="predicted"/>
<dbReference type="EMBL" id="JAQGEF010000016">
    <property type="protein sequence ID" value="MDA3615722.1"/>
    <property type="molecule type" value="Genomic_DNA"/>
</dbReference>
<sequence length="117" mass="13418">MRTLRTLVVAATDTNLDNVKTILATKNTEVNYETDIERAIDAINNHKMDLLIVDLDLPKTDYKKVQTITDLMHPDAAITETDLNHIDYISFKMDQLIDKWMEANSDSELKLHDNPAF</sequence>
<evidence type="ECO:0000313" key="2">
    <source>
        <dbReference type="Proteomes" id="UP001210231"/>
    </source>
</evidence>
<dbReference type="RefSeq" id="WP_407032048.1">
    <property type="nucleotide sequence ID" value="NZ_JAQGEF010000016.1"/>
</dbReference>
<gene>
    <name evidence="1" type="ORF">O3P16_12945</name>
</gene>
<dbReference type="SUPFAM" id="SSF52172">
    <property type="entry name" value="CheY-like"/>
    <property type="match status" value="1"/>
</dbReference>
<evidence type="ECO:0000313" key="1">
    <source>
        <dbReference type="EMBL" id="MDA3615722.1"/>
    </source>
</evidence>
<protein>
    <recommendedName>
        <fullName evidence="3">Response regulatory domain-containing protein</fullName>
    </recommendedName>
</protein>
<name>A0ABT4ULL0_9BACT</name>